<sequence>MFGYLSWNPPKVLKNCKSLLLELPKGKYYAPCQVKRSKLNSSAGEGASSSKTLTSSLLRGGSFFLRTRKAVSNCCYRSCSRFLCKRGNSIICSCSFTGIEAAMYSLPTFSNTKSQ</sequence>
<gene>
    <name evidence="1" type="ORF">MARPO_0028s0018</name>
</gene>
<organism evidence="1 2">
    <name type="scientific">Marchantia polymorpha</name>
    <name type="common">Common liverwort</name>
    <name type="synonym">Marchantia aquatica</name>
    <dbReference type="NCBI Taxonomy" id="3197"/>
    <lineage>
        <taxon>Eukaryota</taxon>
        <taxon>Viridiplantae</taxon>
        <taxon>Streptophyta</taxon>
        <taxon>Embryophyta</taxon>
        <taxon>Marchantiophyta</taxon>
        <taxon>Marchantiopsida</taxon>
        <taxon>Marchantiidae</taxon>
        <taxon>Marchantiales</taxon>
        <taxon>Marchantiaceae</taxon>
        <taxon>Marchantia</taxon>
    </lineage>
</organism>
<name>A0A2R6X9C9_MARPO</name>
<keyword evidence="2" id="KW-1185">Reference proteome</keyword>
<evidence type="ECO:0000313" key="1">
    <source>
        <dbReference type="EMBL" id="PTQ42692.1"/>
    </source>
</evidence>
<evidence type="ECO:0000313" key="2">
    <source>
        <dbReference type="Proteomes" id="UP000244005"/>
    </source>
</evidence>
<dbReference type="EMBL" id="KZ772700">
    <property type="protein sequence ID" value="PTQ42692.1"/>
    <property type="molecule type" value="Genomic_DNA"/>
</dbReference>
<accession>A0A2R6X9C9</accession>
<proteinExistence type="predicted"/>
<reference evidence="2" key="1">
    <citation type="journal article" date="2017" name="Cell">
        <title>Insights into land plant evolution garnered from the Marchantia polymorpha genome.</title>
        <authorList>
            <person name="Bowman J.L."/>
            <person name="Kohchi T."/>
            <person name="Yamato K.T."/>
            <person name="Jenkins J."/>
            <person name="Shu S."/>
            <person name="Ishizaki K."/>
            <person name="Yamaoka S."/>
            <person name="Nishihama R."/>
            <person name="Nakamura Y."/>
            <person name="Berger F."/>
            <person name="Adam C."/>
            <person name="Aki S.S."/>
            <person name="Althoff F."/>
            <person name="Araki T."/>
            <person name="Arteaga-Vazquez M.A."/>
            <person name="Balasubrmanian S."/>
            <person name="Barry K."/>
            <person name="Bauer D."/>
            <person name="Boehm C.R."/>
            <person name="Briginshaw L."/>
            <person name="Caballero-Perez J."/>
            <person name="Catarino B."/>
            <person name="Chen F."/>
            <person name="Chiyoda S."/>
            <person name="Chovatia M."/>
            <person name="Davies K.M."/>
            <person name="Delmans M."/>
            <person name="Demura T."/>
            <person name="Dierschke T."/>
            <person name="Dolan L."/>
            <person name="Dorantes-Acosta A.E."/>
            <person name="Eklund D.M."/>
            <person name="Florent S.N."/>
            <person name="Flores-Sandoval E."/>
            <person name="Fujiyama A."/>
            <person name="Fukuzawa H."/>
            <person name="Galik B."/>
            <person name="Grimanelli D."/>
            <person name="Grimwood J."/>
            <person name="Grossniklaus U."/>
            <person name="Hamada T."/>
            <person name="Haseloff J."/>
            <person name="Hetherington A.J."/>
            <person name="Higo A."/>
            <person name="Hirakawa Y."/>
            <person name="Hundley H.N."/>
            <person name="Ikeda Y."/>
            <person name="Inoue K."/>
            <person name="Inoue S.I."/>
            <person name="Ishida S."/>
            <person name="Jia Q."/>
            <person name="Kakita M."/>
            <person name="Kanazawa T."/>
            <person name="Kawai Y."/>
            <person name="Kawashima T."/>
            <person name="Kennedy M."/>
            <person name="Kinose K."/>
            <person name="Kinoshita T."/>
            <person name="Kohara Y."/>
            <person name="Koide E."/>
            <person name="Komatsu K."/>
            <person name="Kopischke S."/>
            <person name="Kubo M."/>
            <person name="Kyozuka J."/>
            <person name="Lagercrantz U."/>
            <person name="Lin S.S."/>
            <person name="Lindquist E."/>
            <person name="Lipzen A.M."/>
            <person name="Lu C.W."/>
            <person name="De Luna E."/>
            <person name="Martienssen R.A."/>
            <person name="Minamino N."/>
            <person name="Mizutani M."/>
            <person name="Mizutani M."/>
            <person name="Mochizuki N."/>
            <person name="Monte I."/>
            <person name="Mosher R."/>
            <person name="Nagasaki H."/>
            <person name="Nakagami H."/>
            <person name="Naramoto S."/>
            <person name="Nishitani K."/>
            <person name="Ohtani M."/>
            <person name="Okamoto T."/>
            <person name="Okumura M."/>
            <person name="Phillips J."/>
            <person name="Pollak B."/>
            <person name="Reinders A."/>
            <person name="Rovekamp M."/>
            <person name="Sano R."/>
            <person name="Sawa S."/>
            <person name="Schmid M.W."/>
            <person name="Shirakawa M."/>
            <person name="Solano R."/>
            <person name="Spunde A."/>
            <person name="Suetsugu N."/>
            <person name="Sugano S."/>
            <person name="Sugiyama A."/>
            <person name="Sun R."/>
            <person name="Suzuki Y."/>
            <person name="Takenaka M."/>
            <person name="Takezawa D."/>
            <person name="Tomogane H."/>
            <person name="Tsuzuki M."/>
            <person name="Ueda T."/>
            <person name="Umeda M."/>
            <person name="Ward J.M."/>
            <person name="Watanabe Y."/>
            <person name="Yazaki K."/>
            <person name="Yokoyama R."/>
            <person name="Yoshitake Y."/>
            <person name="Yotsui I."/>
            <person name="Zachgo S."/>
            <person name="Schmutz J."/>
        </authorList>
    </citation>
    <scope>NUCLEOTIDE SEQUENCE [LARGE SCALE GENOMIC DNA]</scope>
    <source>
        <strain evidence="2">Tak-1</strain>
    </source>
</reference>
<dbReference type="Proteomes" id="UP000244005">
    <property type="component" value="Unassembled WGS sequence"/>
</dbReference>
<dbReference type="AlphaFoldDB" id="A0A2R6X9C9"/>
<protein>
    <submittedName>
        <fullName evidence="1">Uncharacterized protein</fullName>
    </submittedName>
</protein>